<evidence type="ECO:0000313" key="2">
    <source>
        <dbReference type="Proteomes" id="UP000179013"/>
    </source>
</evidence>
<dbReference type="InterPro" id="IPR023214">
    <property type="entry name" value="HAD_sf"/>
</dbReference>
<proteinExistence type="predicted"/>
<dbReference type="SUPFAM" id="SSF56784">
    <property type="entry name" value="HAD-like"/>
    <property type="match status" value="1"/>
</dbReference>
<sequence>MPCDYEGKVDSFLQMAEKDEVKPSECVFVGDEVNDIPIFRKVGLSIAFNCSKQEVKDAADIVVDGNDLRLILRSAP</sequence>
<comment type="caution">
    <text evidence="1">The sequence shown here is derived from an EMBL/GenBank/DDBJ whole genome shotgun (WGS) entry which is preliminary data.</text>
</comment>
<evidence type="ECO:0000313" key="1">
    <source>
        <dbReference type="EMBL" id="OGM12742.1"/>
    </source>
</evidence>
<dbReference type="Pfam" id="PF08282">
    <property type="entry name" value="Hydrolase_3"/>
    <property type="match status" value="1"/>
</dbReference>
<protein>
    <submittedName>
        <fullName evidence="1">Uncharacterized protein</fullName>
    </submittedName>
</protein>
<dbReference type="InterPro" id="IPR036412">
    <property type="entry name" value="HAD-like_sf"/>
</dbReference>
<dbReference type="Gene3D" id="3.40.50.1000">
    <property type="entry name" value="HAD superfamily/HAD-like"/>
    <property type="match status" value="1"/>
</dbReference>
<name>A0A1F7XCJ1_9BACT</name>
<dbReference type="EMBL" id="MGFU01000016">
    <property type="protein sequence ID" value="OGM12742.1"/>
    <property type="molecule type" value="Genomic_DNA"/>
</dbReference>
<gene>
    <name evidence="1" type="ORF">A2V80_03795</name>
</gene>
<accession>A0A1F7XCJ1</accession>
<organism evidence="1 2">
    <name type="scientific">Candidatus Woesebacteria bacterium RBG_16_39_8b</name>
    <dbReference type="NCBI Taxonomy" id="1802482"/>
    <lineage>
        <taxon>Bacteria</taxon>
        <taxon>Candidatus Woeseibacteriota</taxon>
    </lineage>
</organism>
<dbReference type="AlphaFoldDB" id="A0A1F7XCJ1"/>
<dbReference type="Proteomes" id="UP000179013">
    <property type="component" value="Unassembled WGS sequence"/>
</dbReference>
<reference evidence="1 2" key="1">
    <citation type="journal article" date="2016" name="Nat. Commun.">
        <title>Thousands of microbial genomes shed light on interconnected biogeochemical processes in an aquifer system.</title>
        <authorList>
            <person name="Anantharaman K."/>
            <person name="Brown C.T."/>
            <person name="Hug L.A."/>
            <person name="Sharon I."/>
            <person name="Castelle C.J."/>
            <person name="Probst A.J."/>
            <person name="Thomas B.C."/>
            <person name="Singh A."/>
            <person name="Wilkins M.J."/>
            <person name="Karaoz U."/>
            <person name="Brodie E.L."/>
            <person name="Williams K.H."/>
            <person name="Hubbard S.S."/>
            <person name="Banfield J.F."/>
        </authorList>
    </citation>
    <scope>NUCLEOTIDE SEQUENCE [LARGE SCALE GENOMIC DNA]</scope>
</reference>